<sequence length="51" mass="5152">MSKLITIFGAGQGLGERLTVPVARTYPIAEVPAALAGFTVAPLGKIAITVA</sequence>
<dbReference type="EMBL" id="CP058905">
    <property type="protein sequence ID" value="QLJ96266.1"/>
    <property type="molecule type" value="Genomic_DNA"/>
</dbReference>
<accession>A0A7D6C3W0</accession>
<protein>
    <submittedName>
        <fullName evidence="1">Uncharacterized protein</fullName>
    </submittedName>
</protein>
<gene>
    <name evidence="1" type="ORF">HZU44_14760</name>
</gene>
<proteinExistence type="predicted"/>
<dbReference type="AlphaFoldDB" id="A0A7D6C3W0"/>
<organism evidence="1">
    <name type="scientific">Micromonospora carbonacea</name>
    <dbReference type="NCBI Taxonomy" id="47853"/>
    <lineage>
        <taxon>Bacteria</taxon>
        <taxon>Bacillati</taxon>
        <taxon>Actinomycetota</taxon>
        <taxon>Actinomycetes</taxon>
        <taxon>Micromonosporales</taxon>
        <taxon>Micromonosporaceae</taxon>
        <taxon>Micromonospora</taxon>
    </lineage>
</organism>
<evidence type="ECO:0000313" key="1">
    <source>
        <dbReference type="EMBL" id="QLJ96266.1"/>
    </source>
</evidence>
<reference evidence="1" key="1">
    <citation type="submission" date="2020-08" db="EMBL/GenBank/DDBJ databases">
        <title>A bifunctional nitrone conjugated secondary metabolite targeting the ribosome.</title>
        <authorList>
            <person name="Limbrick E.M."/>
            <person name="Graf M."/>
            <person name="Derewacz D.K."/>
            <person name="Nguyen F."/>
            <person name="Spraggins J.M."/>
            <person name="Wieland M."/>
            <person name="Ynigez-Gutierrez A.E."/>
            <person name="Reisman B.J."/>
            <person name="Zinshteyn B."/>
            <person name="McCulloch K."/>
            <person name="Iverson T.M."/>
            <person name="Green R."/>
            <person name="Wilson D.N."/>
            <person name="Bachmann B.O."/>
        </authorList>
    </citation>
    <scope>NUCLEOTIDE SEQUENCE</scope>
    <source>
        <strain evidence="1">Africana</strain>
    </source>
</reference>
<name>A0A7D6C3W0_9ACTN</name>